<organism evidence="1">
    <name type="scientific">Anguilla anguilla</name>
    <name type="common">European freshwater eel</name>
    <name type="synonym">Muraena anguilla</name>
    <dbReference type="NCBI Taxonomy" id="7936"/>
    <lineage>
        <taxon>Eukaryota</taxon>
        <taxon>Metazoa</taxon>
        <taxon>Chordata</taxon>
        <taxon>Craniata</taxon>
        <taxon>Vertebrata</taxon>
        <taxon>Euteleostomi</taxon>
        <taxon>Actinopterygii</taxon>
        <taxon>Neopterygii</taxon>
        <taxon>Teleostei</taxon>
        <taxon>Anguilliformes</taxon>
        <taxon>Anguillidae</taxon>
        <taxon>Anguilla</taxon>
    </lineage>
</organism>
<dbReference type="EMBL" id="GBXM01087531">
    <property type="protein sequence ID" value="JAH21046.1"/>
    <property type="molecule type" value="Transcribed_RNA"/>
</dbReference>
<reference evidence="1" key="2">
    <citation type="journal article" date="2015" name="Fish Shellfish Immunol.">
        <title>Early steps in the European eel (Anguilla anguilla)-Vibrio vulnificus interaction in the gills: Role of the RtxA13 toxin.</title>
        <authorList>
            <person name="Callol A."/>
            <person name="Pajuelo D."/>
            <person name="Ebbesson L."/>
            <person name="Teles M."/>
            <person name="MacKenzie S."/>
            <person name="Amaro C."/>
        </authorList>
    </citation>
    <scope>NUCLEOTIDE SEQUENCE</scope>
</reference>
<dbReference type="AlphaFoldDB" id="A0A0E9QVQ6"/>
<proteinExistence type="predicted"/>
<reference evidence="1" key="1">
    <citation type="submission" date="2014-11" db="EMBL/GenBank/DDBJ databases">
        <authorList>
            <person name="Amaro Gonzalez C."/>
        </authorList>
    </citation>
    <scope>NUCLEOTIDE SEQUENCE</scope>
</reference>
<sequence>MLYRFFRLISTRRCPTVFYVNRIFRDDSCNIFTFKPVFHFHQLEVSRKSQAECITEN</sequence>
<accession>A0A0E9QVQ6</accession>
<evidence type="ECO:0000313" key="1">
    <source>
        <dbReference type="EMBL" id="JAH21046.1"/>
    </source>
</evidence>
<name>A0A0E9QVQ6_ANGAN</name>
<protein>
    <submittedName>
        <fullName evidence="1">Uncharacterized protein</fullName>
    </submittedName>
</protein>